<dbReference type="GeneID" id="40741093"/>
<dbReference type="AlphaFoldDB" id="A0A074XV62"/>
<evidence type="ECO:0000256" key="1">
    <source>
        <dbReference type="SAM" id="MobiDB-lite"/>
    </source>
</evidence>
<evidence type="ECO:0000313" key="3">
    <source>
        <dbReference type="Proteomes" id="UP000030706"/>
    </source>
</evidence>
<reference evidence="2 3" key="1">
    <citation type="journal article" date="2014" name="BMC Genomics">
        <title>Genome sequencing of four Aureobasidium pullulans varieties: biotechnological potential, stress tolerance, and description of new species.</title>
        <authorList>
            <person name="Gostin Ar C."/>
            <person name="Ohm R.A."/>
            <person name="Kogej T."/>
            <person name="Sonjak S."/>
            <person name="Turk M."/>
            <person name="Zajc J."/>
            <person name="Zalar P."/>
            <person name="Grube M."/>
            <person name="Sun H."/>
            <person name="Han J."/>
            <person name="Sharma A."/>
            <person name="Chiniquy J."/>
            <person name="Ngan C.Y."/>
            <person name="Lipzen A."/>
            <person name="Barry K."/>
            <person name="Grigoriev I.V."/>
            <person name="Gunde-Cimerman N."/>
        </authorList>
    </citation>
    <scope>NUCLEOTIDE SEQUENCE [LARGE SCALE GENOMIC DNA]</scope>
    <source>
        <strain evidence="2 3">EXF-150</strain>
    </source>
</reference>
<evidence type="ECO:0000313" key="2">
    <source>
        <dbReference type="EMBL" id="KEQ87509.1"/>
    </source>
</evidence>
<sequence length="119" mass="13544">MVSRARPCIPPHSTCYRKTDSSIVLPEQYLNQRPVQPITSTEYCGLVRHHIRFSHLMNHDSPPPPHPQIQKSRADRPHTAPRTLDPTHMPRTALPKSRESLHSENFSCTNVSKSLATCM</sequence>
<dbReference type="RefSeq" id="XP_029763696.1">
    <property type="nucleotide sequence ID" value="XM_029898787.1"/>
</dbReference>
<dbReference type="EMBL" id="KL584976">
    <property type="protein sequence ID" value="KEQ87509.1"/>
    <property type="molecule type" value="Genomic_DNA"/>
</dbReference>
<keyword evidence="3" id="KW-1185">Reference proteome</keyword>
<protein>
    <submittedName>
        <fullName evidence="2">Uncharacterized protein</fullName>
    </submittedName>
</protein>
<feature type="region of interest" description="Disordered" evidence="1">
    <location>
        <begin position="56"/>
        <end position="106"/>
    </location>
</feature>
<dbReference type="Proteomes" id="UP000030706">
    <property type="component" value="Unassembled WGS sequence"/>
</dbReference>
<proteinExistence type="predicted"/>
<dbReference type="HOGENOM" id="CLU_2061054_0_0_1"/>
<name>A0A074XV62_AURPU</name>
<accession>A0A074XV62</accession>
<gene>
    <name evidence="2" type="ORF">M438DRAFT_126373</name>
</gene>
<organism evidence="2 3">
    <name type="scientific">Aureobasidium pullulans EXF-150</name>
    <dbReference type="NCBI Taxonomy" id="1043002"/>
    <lineage>
        <taxon>Eukaryota</taxon>
        <taxon>Fungi</taxon>
        <taxon>Dikarya</taxon>
        <taxon>Ascomycota</taxon>
        <taxon>Pezizomycotina</taxon>
        <taxon>Dothideomycetes</taxon>
        <taxon>Dothideomycetidae</taxon>
        <taxon>Dothideales</taxon>
        <taxon>Saccotheciaceae</taxon>
        <taxon>Aureobasidium</taxon>
    </lineage>
</organism>